<keyword evidence="9" id="KW-0032">Aminotransferase</keyword>
<dbReference type="InterPro" id="IPR050087">
    <property type="entry name" value="AON_synthase_class-II"/>
</dbReference>
<dbReference type="EMBL" id="VFWZ01000002">
    <property type="protein sequence ID" value="TPN87606.1"/>
    <property type="molecule type" value="Genomic_DNA"/>
</dbReference>
<evidence type="ECO:0000256" key="3">
    <source>
        <dbReference type="ARBA" id="ARBA00010008"/>
    </source>
</evidence>
<comment type="caution">
    <text evidence="9">The sequence shown here is derived from an EMBL/GenBank/DDBJ whole genome shotgun (WGS) entry which is preliminary data.</text>
</comment>
<dbReference type="InterPro" id="IPR001917">
    <property type="entry name" value="Aminotrans_II_pyridoxalP_BS"/>
</dbReference>
<dbReference type="SUPFAM" id="SSF53383">
    <property type="entry name" value="PLP-dependent transferases"/>
    <property type="match status" value="1"/>
</dbReference>
<sequence length="388" mass="43419">MKGLPKKIQKKLEDRSAKNALRKLPSINNWVDFSSNDYLGFAVSQSIFENTQDILAEQNIIQNGATGSRLLSGNYDLYDKVETYLADFHDAPSALLFNSGYDANIGFFSAIPQRGDFILYDEFIHASIRDGVQMCNAKSYKFSHNDLNDLQKKLEQLHSKNNDNIQEFEIYVVTESVFSMDGDMPDLQGIVNLCAQYHAHLIVDEAHATGVFGNQGKGIVQHLGLEKNIFARINTFGKAIGCHGAIILGSEELKAYLVNFARSFIYTTGLPPHSVATILSAYQELEHSLAIQKLHNNIAWFNQKLDETGLKQNFIKSDSAIHCCILSGNENVKQIALQIQDKGFDVKPILSPTVPEGKERLRFCLHAYNSEEEISEVLSLLATFVIHN</sequence>
<evidence type="ECO:0000313" key="10">
    <source>
        <dbReference type="Proteomes" id="UP000315540"/>
    </source>
</evidence>
<evidence type="ECO:0000256" key="6">
    <source>
        <dbReference type="RuleBase" id="RU003693"/>
    </source>
</evidence>
<keyword evidence="5 6" id="KW-0663">Pyridoxal phosphate</keyword>
<evidence type="ECO:0000256" key="2">
    <source>
        <dbReference type="ARBA" id="ARBA00005189"/>
    </source>
</evidence>
<evidence type="ECO:0000259" key="8">
    <source>
        <dbReference type="Pfam" id="PF00155"/>
    </source>
</evidence>
<dbReference type="PANTHER" id="PTHR13693:SF77">
    <property type="entry name" value="8-AMINO-7-OXONONANOATE SYNTHASE"/>
    <property type="match status" value="1"/>
</dbReference>
<dbReference type="Gene3D" id="3.40.640.10">
    <property type="entry name" value="Type I PLP-dependent aspartate aminotransferase-like (Major domain)"/>
    <property type="match status" value="1"/>
</dbReference>
<evidence type="ECO:0000256" key="5">
    <source>
        <dbReference type="ARBA" id="ARBA00022898"/>
    </source>
</evidence>
<name>A0A504J9K3_9FLAO</name>
<keyword evidence="7" id="KW-0175">Coiled coil</keyword>
<comment type="pathway">
    <text evidence="2">Lipid metabolism.</text>
</comment>
<protein>
    <submittedName>
        <fullName evidence="9">Pyridoxal phosphate-dependent aminotransferase family protein</fullName>
    </submittedName>
</protein>
<keyword evidence="10" id="KW-1185">Reference proteome</keyword>
<gene>
    <name evidence="9" type="ORF">FHK87_08490</name>
</gene>
<evidence type="ECO:0000256" key="7">
    <source>
        <dbReference type="SAM" id="Coils"/>
    </source>
</evidence>
<comment type="similarity">
    <text evidence="3">Belongs to the class-II pyridoxal-phosphate-dependent aminotransferase family. BioF subfamily.</text>
</comment>
<accession>A0A504J9K3</accession>
<keyword evidence="4 9" id="KW-0808">Transferase</keyword>
<dbReference type="Pfam" id="PF00155">
    <property type="entry name" value="Aminotran_1_2"/>
    <property type="match status" value="1"/>
</dbReference>
<comment type="cofactor">
    <cofactor evidence="1 6">
        <name>pyridoxal 5'-phosphate</name>
        <dbReference type="ChEBI" id="CHEBI:597326"/>
    </cofactor>
</comment>
<feature type="coiled-coil region" evidence="7">
    <location>
        <begin position="140"/>
        <end position="167"/>
    </location>
</feature>
<evidence type="ECO:0000256" key="4">
    <source>
        <dbReference type="ARBA" id="ARBA00022679"/>
    </source>
</evidence>
<dbReference type="GO" id="GO:0008483">
    <property type="term" value="F:transaminase activity"/>
    <property type="evidence" value="ECO:0007669"/>
    <property type="project" value="UniProtKB-KW"/>
</dbReference>
<dbReference type="AlphaFoldDB" id="A0A504J9K3"/>
<dbReference type="InterPro" id="IPR015424">
    <property type="entry name" value="PyrdxlP-dep_Trfase"/>
</dbReference>
<dbReference type="RefSeq" id="WP_140592246.1">
    <property type="nucleotide sequence ID" value="NZ_VFWZ01000002.1"/>
</dbReference>
<dbReference type="InterPro" id="IPR015422">
    <property type="entry name" value="PyrdxlP-dep_Trfase_small"/>
</dbReference>
<dbReference type="InterPro" id="IPR015421">
    <property type="entry name" value="PyrdxlP-dep_Trfase_major"/>
</dbReference>
<reference evidence="9 10" key="1">
    <citation type="submission" date="2019-06" db="EMBL/GenBank/DDBJ databases">
        <authorList>
            <person name="Meng X."/>
        </authorList>
    </citation>
    <scope>NUCLEOTIDE SEQUENCE [LARGE SCALE GENOMIC DNA]</scope>
    <source>
        <strain evidence="9 10">M625</strain>
    </source>
</reference>
<proteinExistence type="inferred from homology"/>
<dbReference type="GO" id="GO:0030170">
    <property type="term" value="F:pyridoxal phosphate binding"/>
    <property type="evidence" value="ECO:0007669"/>
    <property type="project" value="InterPro"/>
</dbReference>
<feature type="domain" description="Aminotransferase class I/classII large" evidence="8">
    <location>
        <begin position="29"/>
        <end position="379"/>
    </location>
</feature>
<dbReference type="PROSITE" id="PS00599">
    <property type="entry name" value="AA_TRANSFER_CLASS_2"/>
    <property type="match status" value="1"/>
</dbReference>
<dbReference type="Proteomes" id="UP000315540">
    <property type="component" value="Unassembled WGS sequence"/>
</dbReference>
<organism evidence="9 10">
    <name type="scientific">Aquimarina algicola</name>
    <dbReference type="NCBI Taxonomy" id="2589995"/>
    <lineage>
        <taxon>Bacteria</taxon>
        <taxon>Pseudomonadati</taxon>
        <taxon>Bacteroidota</taxon>
        <taxon>Flavobacteriia</taxon>
        <taxon>Flavobacteriales</taxon>
        <taxon>Flavobacteriaceae</taxon>
        <taxon>Aquimarina</taxon>
    </lineage>
</organism>
<evidence type="ECO:0000256" key="1">
    <source>
        <dbReference type="ARBA" id="ARBA00001933"/>
    </source>
</evidence>
<dbReference type="OrthoDB" id="9807157at2"/>
<dbReference type="InterPro" id="IPR004839">
    <property type="entry name" value="Aminotransferase_I/II_large"/>
</dbReference>
<dbReference type="Gene3D" id="3.90.1150.10">
    <property type="entry name" value="Aspartate Aminotransferase, domain 1"/>
    <property type="match status" value="1"/>
</dbReference>
<dbReference type="PANTHER" id="PTHR13693">
    <property type="entry name" value="CLASS II AMINOTRANSFERASE/8-AMINO-7-OXONONANOATE SYNTHASE"/>
    <property type="match status" value="1"/>
</dbReference>
<evidence type="ECO:0000313" key="9">
    <source>
        <dbReference type="EMBL" id="TPN87606.1"/>
    </source>
</evidence>
<dbReference type="GO" id="GO:0009102">
    <property type="term" value="P:biotin biosynthetic process"/>
    <property type="evidence" value="ECO:0007669"/>
    <property type="project" value="TreeGrafter"/>
</dbReference>